<dbReference type="AlphaFoldDB" id="A0A812C380"/>
<organism evidence="2 3">
    <name type="scientific">Acanthosepion pharaonis</name>
    <name type="common">Pharaoh cuttlefish</name>
    <name type="synonym">Sepia pharaonis</name>
    <dbReference type="NCBI Taxonomy" id="158019"/>
    <lineage>
        <taxon>Eukaryota</taxon>
        <taxon>Metazoa</taxon>
        <taxon>Spiralia</taxon>
        <taxon>Lophotrochozoa</taxon>
        <taxon>Mollusca</taxon>
        <taxon>Cephalopoda</taxon>
        <taxon>Coleoidea</taxon>
        <taxon>Decapodiformes</taxon>
        <taxon>Sepiida</taxon>
        <taxon>Sepiina</taxon>
        <taxon>Sepiidae</taxon>
        <taxon>Acanthosepion</taxon>
    </lineage>
</organism>
<sequence length="284" mass="31938">MTASADDVTVCLSSRQIVDSFHHSEKDDHIPAAPLSASTKLHWLSFLKQQTRRVSLGERMFNSAQRRTGFVTPAEPQAGLKLTFLSRMIAGNPVWGPCALDGFRGLREGSLHCTAEARRRPTRETTFLHEYQIALAKIPQTTKRKRKILYHSLAKEAARDPLCQPLDLLEENLRSHWYLTPATELYTSSEFSLTWCLTRDALPVNGINSPNWLYVLSLLAFYLINALTKFPSIDCTGFSLLSIAFSISPSICLASVMCLHAFASHLVYGNLSLNLHDFRVGFFY</sequence>
<gene>
    <name evidence="2" type="ORF">SPHA_30468</name>
</gene>
<keyword evidence="1" id="KW-1133">Transmembrane helix</keyword>
<reference evidence="2" key="1">
    <citation type="submission" date="2021-01" db="EMBL/GenBank/DDBJ databases">
        <authorList>
            <person name="Li R."/>
            <person name="Bekaert M."/>
        </authorList>
    </citation>
    <scope>NUCLEOTIDE SEQUENCE</scope>
    <source>
        <strain evidence="2">Farmed</strain>
    </source>
</reference>
<evidence type="ECO:0000313" key="3">
    <source>
        <dbReference type="Proteomes" id="UP000597762"/>
    </source>
</evidence>
<protein>
    <submittedName>
        <fullName evidence="2">Uncharacterized protein</fullName>
    </submittedName>
</protein>
<dbReference type="Proteomes" id="UP000597762">
    <property type="component" value="Unassembled WGS sequence"/>
</dbReference>
<proteinExistence type="predicted"/>
<feature type="transmembrane region" description="Helical" evidence="1">
    <location>
        <begin position="212"/>
        <end position="228"/>
    </location>
</feature>
<name>A0A812C380_ACAPH</name>
<keyword evidence="3" id="KW-1185">Reference proteome</keyword>
<dbReference type="EMBL" id="CAHIKZ030001224">
    <property type="protein sequence ID" value="CAE1256897.1"/>
    <property type="molecule type" value="Genomic_DNA"/>
</dbReference>
<feature type="transmembrane region" description="Helical" evidence="1">
    <location>
        <begin position="240"/>
        <end position="263"/>
    </location>
</feature>
<evidence type="ECO:0000313" key="2">
    <source>
        <dbReference type="EMBL" id="CAE1256897.1"/>
    </source>
</evidence>
<comment type="caution">
    <text evidence="2">The sequence shown here is derived from an EMBL/GenBank/DDBJ whole genome shotgun (WGS) entry which is preliminary data.</text>
</comment>
<accession>A0A812C380</accession>
<keyword evidence="1" id="KW-0472">Membrane</keyword>
<keyword evidence="1" id="KW-0812">Transmembrane</keyword>
<evidence type="ECO:0000256" key="1">
    <source>
        <dbReference type="SAM" id="Phobius"/>
    </source>
</evidence>